<reference evidence="3 4" key="1">
    <citation type="submission" date="2019-05" db="EMBL/GenBank/DDBJ databases">
        <authorList>
            <person name="Lee S.D."/>
        </authorList>
    </citation>
    <scope>NUCLEOTIDE SEQUENCE [LARGE SCALE GENOMIC DNA]</scope>
    <source>
        <strain evidence="3 4">YC2-7</strain>
    </source>
</reference>
<gene>
    <name evidence="3" type="ORF">FGL95_26205</name>
</gene>
<dbReference type="PANTHER" id="PTHR11575:SF24">
    <property type="entry name" value="5'-NUCLEOTIDASE"/>
    <property type="match status" value="1"/>
</dbReference>
<dbReference type="InterPro" id="IPR006179">
    <property type="entry name" value="5_nucleotidase/apyrase"/>
</dbReference>
<name>A0A848KPK3_9NOCA</name>
<feature type="signal peptide" evidence="1">
    <location>
        <begin position="1"/>
        <end position="25"/>
    </location>
</feature>
<comment type="similarity">
    <text evidence="1">Belongs to the 5'-nucleotidase family.</text>
</comment>
<feature type="chain" id="PRO_5033111658" evidence="1">
    <location>
        <begin position="26"/>
        <end position="550"/>
    </location>
</feature>
<dbReference type="GO" id="GO:0000166">
    <property type="term" value="F:nucleotide binding"/>
    <property type="evidence" value="ECO:0007669"/>
    <property type="project" value="UniProtKB-KW"/>
</dbReference>
<dbReference type="GO" id="GO:0009166">
    <property type="term" value="P:nucleotide catabolic process"/>
    <property type="evidence" value="ECO:0007669"/>
    <property type="project" value="InterPro"/>
</dbReference>
<evidence type="ECO:0000313" key="4">
    <source>
        <dbReference type="Proteomes" id="UP000535543"/>
    </source>
</evidence>
<dbReference type="GO" id="GO:0008253">
    <property type="term" value="F:5'-nucleotidase activity"/>
    <property type="evidence" value="ECO:0007669"/>
    <property type="project" value="TreeGrafter"/>
</dbReference>
<proteinExistence type="inferred from homology"/>
<dbReference type="Gene3D" id="3.90.780.10">
    <property type="entry name" value="5'-Nucleotidase, C-terminal domain"/>
    <property type="match status" value="1"/>
</dbReference>
<keyword evidence="1" id="KW-0732">Signal</keyword>
<dbReference type="PROSITE" id="PS51257">
    <property type="entry name" value="PROKAR_LIPOPROTEIN"/>
    <property type="match status" value="1"/>
</dbReference>
<evidence type="ECO:0000256" key="1">
    <source>
        <dbReference type="RuleBase" id="RU362119"/>
    </source>
</evidence>
<accession>A0A848KPK3</accession>
<dbReference type="Pfam" id="PF02872">
    <property type="entry name" value="5_nucleotid_C"/>
    <property type="match status" value="1"/>
</dbReference>
<dbReference type="PANTHER" id="PTHR11575">
    <property type="entry name" value="5'-NUCLEOTIDASE-RELATED"/>
    <property type="match status" value="1"/>
</dbReference>
<reference evidence="3 4" key="2">
    <citation type="submission" date="2020-06" db="EMBL/GenBank/DDBJ databases">
        <title>Antribacter stalactiti gen. nov., sp. nov., a new member of the family Nacardiaceae isolated from a cave.</title>
        <authorList>
            <person name="Kim I.S."/>
        </authorList>
    </citation>
    <scope>NUCLEOTIDE SEQUENCE [LARGE SCALE GENOMIC DNA]</scope>
    <source>
        <strain evidence="3 4">YC2-7</strain>
    </source>
</reference>
<dbReference type="GO" id="GO:0030288">
    <property type="term" value="C:outer membrane-bounded periplasmic space"/>
    <property type="evidence" value="ECO:0007669"/>
    <property type="project" value="TreeGrafter"/>
</dbReference>
<dbReference type="EMBL" id="VCQU01000011">
    <property type="protein sequence ID" value="NMN98532.1"/>
    <property type="molecule type" value="Genomic_DNA"/>
</dbReference>
<sequence length="550" mass="57025">MLGRLGFAVLCTLSGCISVPAPATAQPDDTVDVRLLAFNDFRGSLLPPEGTSGVVEQTNGAAVEAGGAAYLAAFVKQLRSQSKNSLLYSVGDNWGSAGLESSMFHDEPVVDVLNSMGVTASGIGNMELVGGYDELLRLQHGGCHPVDGCRFRPEFTGASFPMLAANLTLANGTPATLPFTVNFVDDVPVGVIGVLPRDASQLTTSDLAFGDELSAIDRTADMLDFFGVKTIALLLHKGDDSAPGGPDACNLTTSTARRIAEQASPKVDAVFTAGGNRQHNCTVTDPAGYPRAFMQGASNGRGVSVIDVVVDRSTKDVLRDRTSSFNQIVTRDITPDRATAELVDSAKAMVESIAHSVVGTVTTNIGRDRVASGESALGNLIADAQLAKAAPAGAQLALTNPSGIRADLQSGPVTYGAVFAVQPFTNPLRVVTLTGAQLRAALEQQFGTRADGSPRHEVLAPSATVHYVVDDRAPIGSKVADLTVGGVPVAADGVYRVAISSFLASGGNGFTAFKDGRDAVDIGEDTDALTTYLSVHSPVARPATDRVGVR</sequence>
<dbReference type="AlphaFoldDB" id="A0A848KPK3"/>
<keyword evidence="1" id="KW-0378">Hydrolase</keyword>
<comment type="caution">
    <text evidence="3">The sequence shown here is derived from an EMBL/GenBank/DDBJ whole genome shotgun (WGS) entry which is preliminary data.</text>
</comment>
<keyword evidence="4" id="KW-1185">Reference proteome</keyword>
<protein>
    <submittedName>
        <fullName evidence="3">Bifunctional metallophosphatase/5'-nucleotidase</fullName>
    </submittedName>
</protein>
<evidence type="ECO:0000313" key="3">
    <source>
        <dbReference type="EMBL" id="NMN98532.1"/>
    </source>
</evidence>
<feature type="domain" description="5'-Nucleotidase C-terminal" evidence="2">
    <location>
        <begin position="357"/>
        <end position="515"/>
    </location>
</feature>
<dbReference type="Proteomes" id="UP000535543">
    <property type="component" value="Unassembled WGS sequence"/>
</dbReference>
<dbReference type="SUPFAM" id="SSF55816">
    <property type="entry name" value="5'-nucleotidase (syn. UDP-sugar hydrolase), C-terminal domain"/>
    <property type="match status" value="1"/>
</dbReference>
<dbReference type="InterPro" id="IPR029052">
    <property type="entry name" value="Metallo-depent_PP-like"/>
</dbReference>
<dbReference type="SUPFAM" id="SSF56300">
    <property type="entry name" value="Metallo-dependent phosphatases"/>
    <property type="match status" value="1"/>
</dbReference>
<keyword evidence="1" id="KW-0547">Nucleotide-binding</keyword>
<organism evidence="3 4">
    <name type="scientific">Antrihabitans stalactiti</name>
    <dbReference type="NCBI Taxonomy" id="2584121"/>
    <lineage>
        <taxon>Bacteria</taxon>
        <taxon>Bacillati</taxon>
        <taxon>Actinomycetota</taxon>
        <taxon>Actinomycetes</taxon>
        <taxon>Mycobacteriales</taxon>
        <taxon>Nocardiaceae</taxon>
        <taxon>Antrihabitans</taxon>
    </lineage>
</organism>
<dbReference type="RefSeq" id="WP_169592990.1">
    <property type="nucleotide sequence ID" value="NZ_VCQU01000011.1"/>
</dbReference>
<dbReference type="InterPro" id="IPR036907">
    <property type="entry name" value="5'-Nucleotdase_C_sf"/>
</dbReference>
<dbReference type="Gene3D" id="3.60.21.10">
    <property type="match status" value="1"/>
</dbReference>
<dbReference type="GO" id="GO:0008768">
    <property type="term" value="F:UDP-sugar diphosphatase activity"/>
    <property type="evidence" value="ECO:0007669"/>
    <property type="project" value="TreeGrafter"/>
</dbReference>
<dbReference type="PRINTS" id="PR01607">
    <property type="entry name" value="APYRASEFAMLY"/>
</dbReference>
<dbReference type="InterPro" id="IPR008334">
    <property type="entry name" value="5'-Nucleotdase_C"/>
</dbReference>
<evidence type="ECO:0000259" key="2">
    <source>
        <dbReference type="Pfam" id="PF02872"/>
    </source>
</evidence>